<feature type="region of interest" description="Disordered" evidence="1">
    <location>
        <begin position="1"/>
        <end position="24"/>
    </location>
</feature>
<sequence length="24" mass="2887">MKYLGSNRAKQFEKTKQKKKQGLF</sequence>
<reference evidence="2" key="1">
    <citation type="submission" date="2014-11" db="EMBL/GenBank/DDBJ databases">
        <authorList>
            <person name="Amaro Gonzalez C."/>
        </authorList>
    </citation>
    <scope>NUCLEOTIDE SEQUENCE</scope>
</reference>
<name>A0A0E9T9L6_ANGAN</name>
<accession>A0A0E9T9L6</accession>
<evidence type="ECO:0000256" key="1">
    <source>
        <dbReference type="SAM" id="MobiDB-lite"/>
    </source>
</evidence>
<proteinExistence type="predicted"/>
<organism evidence="2">
    <name type="scientific">Anguilla anguilla</name>
    <name type="common">European freshwater eel</name>
    <name type="synonym">Muraena anguilla</name>
    <dbReference type="NCBI Taxonomy" id="7936"/>
    <lineage>
        <taxon>Eukaryota</taxon>
        <taxon>Metazoa</taxon>
        <taxon>Chordata</taxon>
        <taxon>Craniata</taxon>
        <taxon>Vertebrata</taxon>
        <taxon>Euteleostomi</taxon>
        <taxon>Actinopterygii</taxon>
        <taxon>Neopterygii</taxon>
        <taxon>Teleostei</taxon>
        <taxon>Anguilliformes</taxon>
        <taxon>Anguillidae</taxon>
        <taxon>Anguilla</taxon>
    </lineage>
</organism>
<dbReference type="EMBL" id="GBXM01059007">
    <property type="protein sequence ID" value="JAH49570.1"/>
    <property type="molecule type" value="Transcribed_RNA"/>
</dbReference>
<protein>
    <submittedName>
        <fullName evidence="2">Uncharacterized protein</fullName>
    </submittedName>
</protein>
<dbReference type="AlphaFoldDB" id="A0A0E9T9L6"/>
<reference evidence="2" key="2">
    <citation type="journal article" date="2015" name="Fish Shellfish Immunol.">
        <title>Early steps in the European eel (Anguilla anguilla)-Vibrio vulnificus interaction in the gills: Role of the RtxA13 toxin.</title>
        <authorList>
            <person name="Callol A."/>
            <person name="Pajuelo D."/>
            <person name="Ebbesson L."/>
            <person name="Teles M."/>
            <person name="MacKenzie S."/>
            <person name="Amaro C."/>
        </authorList>
    </citation>
    <scope>NUCLEOTIDE SEQUENCE</scope>
</reference>
<evidence type="ECO:0000313" key="2">
    <source>
        <dbReference type="EMBL" id="JAH49570.1"/>
    </source>
</evidence>